<evidence type="ECO:0000313" key="9">
    <source>
        <dbReference type="EMBL" id="KAI9553207.1"/>
    </source>
</evidence>
<comment type="caution">
    <text evidence="9">The sequence shown here is derived from an EMBL/GenBank/DDBJ whole genome shotgun (WGS) entry which is preliminary data.</text>
</comment>
<evidence type="ECO:0000256" key="1">
    <source>
        <dbReference type="ARBA" id="ARBA00022448"/>
    </source>
</evidence>
<dbReference type="PANTHER" id="PTHR47217">
    <property type="entry name" value="GLOBIN-LIKE PROTEIN"/>
    <property type="match status" value="1"/>
</dbReference>
<dbReference type="CDD" id="cd01040">
    <property type="entry name" value="Mb-like"/>
    <property type="match status" value="1"/>
</dbReference>
<evidence type="ECO:0000256" key="2">
    <source>
        <dbReference type="ARBA" id="ARBA00022617"/>
    </source>
</evidence>
<dbReference type="Gene3D" id="1.10.490.10">
    <property type="entry name" value="Globins"/>
    <property type="match status" value="1"/>
</dbReference>
<evidence type="ECO:0000256" key="4">
    <source>
        <dbReference type="ARBA" id="ARBA00022723"/>
    </source>
</evidence>
<dbReference type="InterPro" id="IPR009050">
    <property type="entry name" value="Globin-like_sf"/>
</dbReference>
<keyword evidence="10" id="KW-1185">Reference proteome</keyword>
<evidence type="ECO:0000259" key="8">
    <source>
        <dbReference type="PROSITE" id="PS01033"/>
    </source>
</evidence>
<name>A0AAD5KK03_9CRUS</name>
<evidence type="ECO:0000256" key="3">
    <source>
        <dbReference type="ARBA" id="ARBA00022621"/>
    </source>
</evidence>
<dbReference type="GO" id="GO:0020037">
    <property type="term" value="F:heme binding"/>
    <property type="evidence" value="ECO:0007669"/>
    <property type="project" value="InterPro"/>
</dbReference>
<reference evidence="9 10" key="1">
    <citation type="submission" date="2022-05" db="EMBL/GenBank/DDBJ databases">
        <title>A multi-omics perspective on studying reproductive biology in Daphnia sinensis.</title>
        <authorList>
            <person name="Jia J."/>
        </authorList>
    </citation>
    <scope>NUCLEOTIDE SEQUENCE [LARGE SCALE GENOMIC DNA]</scope>
    <source>
        <strain evidence="9 10">WSL</strain>
    </source>
</reference>
<sequence>MTWLILGFCALLSLAAGESPYGDRYSGGTSPGYGGTGGMGGIGGTTGGYGGTAGGYGGTSGSTGWTGSPYYGTTGGPFVTTTTVTTVLDLSTGITKTFHSSSNRAGADKFNYGGENRMMEGGGFYNVLSENDITMLNNSWNILRKRSDFAPKVFVRYFKSKPEAQKLFPEFANVPLTDLPNNHDFLNAAYSCVASLDYILPHLKFAHPERCPALIELKNKYSNIDLKKFGPIWMAAMQEEMGNALTNEVRDVWKKAFVAFTDYASQ</sequence>
<keyword evidence="4" id="KW-0479">Metal-binding</keyword>
<organism evidence="9 10">
    <name type="scientific">Daphnia sinensis</name>
    <dbReference type="NCBI Taxonomy" id="1820382"/>
    <lineage>
        <taxon>Eukaryota</taxon>
        <taxon>Metazoa</taxon>
        <taxon>Ecdysozoa</taxon>
        <taxon>Arthropoda</taxon>
        <taxon>Crustacea</taxon>
        <taxon>Branchiopoda</taxon>
        <taxon>Diplostraca</taxon>
        <taxon>Cladocera</taxon>
        <taxon>Anomopoda</taxon>
        <taxon>Daphniidae</taxon>
        <taxon>Daphnia</taxon>
        <taxon>Daphnia similis group</taxon>
    </lineage>
</organism>
<accession>A0AAD5KK03</accession>
<protein>
    <recommendedName>
        <fullName evidence="8">Globin domain-containing protein</fullName>
    </recommendedName>
</protein>
<keyword evidence="1 6" id="KW-0813">Transport</keyword>
<keyword evidence="5" id="KW-0408">Iron</keyword>
<feature type="signal peptide" evidence="7">
    <location>
        <begin position="1"/>
        <end position="17"/>
    </location>
</feature>
<gene>
    <name evidence="9" type="ORF">GHT06_021102</name>
</gene>
<dbReference type="InterPro" id="IPR044399">
    <property type="entry name" value="Mb-like_M"/>
</dbReference>
<keyword evidence="7" id="KW-0732">Signal</keyword>
<dbReference type="InterPro" id="IPR012292">
    <property type="entry name" value="Globin/Proto"/>
</dbReference>
<keyword evidence="3 6" id="KW-0561">Oxygen transport</keyword>
<dbReference type="Proteomes" id="UP000820818">
    <property type="component" value="Linkage Group LG9"/>
</dbReference>
<evidence type="ECO:0000256" key="6">
    <source>
        <dbReference type="RuleBase" id="RU000356"/>
    </source>
</evidence>
<dbReference type="InterPro" id="IPR000971">
    <property type="entry name" value="Globin"/>
</dbReference>
<proteinExistence type="inferred from homology"/>
<dbReference type="GO" id="GO:0005344">
    <property type="term" value="F:oxygen carrier activity"/>
    <property type="evidence" value="ECO:0007669"/>
    <property type="project" value="UniProtKB-KW"/>
</dbReference>
<dbReference type="Pfam" id="PF00042">
    <property type="entry name" value="Globin"/>
    <property type="match status" value="1"/>
</dbReference>
<dbReference type="AlphaFoldDB" id="A0AAD5KK03"/>
<dbReference type="PROSITE" id="PS01033">
    <property type="entry name" value="GLOBIN"/>
    <property type="match status" value="1"/>
</dbReference>
<dbReference type="SUPFAM" id="SSF46458">
    <property type="entry name" value="Globin-like"/>
    <property type="match status" value="1"/>
</dbReference>
<feature type="domain" description="Globin" evidence="8">
    <location>
        <begin position="127"/>
        <end position="266"/>
    </location>
</feature>
<dbReference type="EMBL" id="WJBH02000009">
    <property type="protein sequence ID" value="KAI9553207.1"/>
    <property type="molecule type" value="Genomic_DNA"/>
</dbReference>
<dbReference type="PANTHER" id="PTHR47217:SF1">
    <property type="entry name" value="GLOBIN-LIKE PROTEIN"/>
    <property type="match status" value="1"/>
</dbReference>
<comment type="similarity">
    <text evidence="6">Belongs to the globin family.</text>
</comment>
<dbReference type="GO" id="GO:0019825">
    <property type="term" value="F:oxygen binding"/>
    <property type="evidence" value="ECO:0007669"/>
    <property type="project" value="InterPro"/>
</dbReference>
<keyword evidence="2 6" id="KW-0349">Heme</keyword>
<evidence type="ECO:0000313" key="10">
    <source>
        <dbReference type="Proteomes" id="UP000820818"/>
    </source>
</evidence>
<evidence type="ECO:0000256" key="7">
    <source>
        <dbReference type="SAM" id="SignalP"/>
    </source>
</evidence>
<evidence type="ECO:0000256" key="5">
    <source>
        <dbReference type="ARBA" id="ARBA00023004"/>
    </source>
</evidence>
<dbReference type="GO" id="GO:0046872">
    <property type="term" value="F:metal ion binding"/>
    <property type="evidence" value="ECO:0007669"/>
    <property type="project" value="UniProtKB-KW"/>
</dbReference>
<feature type="chain" id="PRO_5041928147" description="Globin domain-containing protein" evidence="7">
    <location>
        <begin position="18"/>
        <end position="266"/>
    </location>
</feature>